<dbReference type="CDD" id="cd11072">
    <property type="entry name" value="CYP71-like"/>
    <property type="match status" value="1"/>
</dbReference>
<dbReference type="PRINTS" id="PR00463">
    <property type="entry name" value="EP450I"/>
</dbReference>
<comment type="similarity">
    <text evidence="2">Belongs to the cytochrome P450 family.</text>
</comment>
<proteinExistence type="inferred from homology"/>
<keyword evidence="7" id="KW-0503">Monooxygenase</keyword>
<evidence type="ECO:0000256" key="1">
    <source>
        <dbReference type="ARBA" id="ARBA00001971"/>
    </source>
</evidence>
<dbReference type="PRINTS" id="PR00385">
    <property type="entry name" value="P450"/>
</dbReference>
<organism evidence="9 10">
    <name type="scientific">Urochloa decumbens</name>
    <dbReference type="NCBI Taxonomy" id="240449"/>
    <lineage>
        <taxon>Eukaryota</taxon>
        <taxon>Viridiplantae</taxon>
        <taxon>Streptophyta</taxon>
        <taxon>Embryophyta</taxon>
        <taxon>Tracheophyta</taxon>
        <taxon>Spermatophyta</taxon>
        <taxon>Magnoliopsida</taxon>
        <taxon>Liliopsida</taxon>
        <taxon>Poales</taxon>
        <taxon>Poaceae</taxon>
        <taxon>PACMAD clade</taxon>
        <taxon>Panicoideae</taxon>
        <taxon>Panicodae</taxon>
        <taxon>Paniceae</taxon>
        <taxon>Melinidinae</taxon>
        <taxon>Urochloa</taxon>
    </lineage>
</organism>
<evidence type="ECO:0000256" key="6">
    <source>
        <dbReference type="ARBA" id="ARBA00023004"/>
    </source>
</evidence>
<name>A0ABC9GZD1_9POAL</name>
<sequence length="549" mass="60101">MTLSIFGLYNRLHDLDPCSPKEEYQVLAFIVMAETTAPAAFYTLLCLVGGIILLLKLTKAVFSRRRHAAGINLPPGPCPLPVIGNMNSLLGALPHHAMRRLARRHGAVMLLRLGHVPTVVVSSPEAAREVLKTHDAVVSDRPLYVTADILSYGGQNIAFAPSGSRQWKELRRLCATELLSPKRVLSFRPIREAAAAGLVRFVAAAAASSPAAAVNLSEGIKVLMNDILMRCAVGDTCPMRNEFMAGLDEVLRLLAGFNLVDLFPTSRLARTLGAGSLRAAREVHERVNRIVLAIIQDHENKQGSNGDDGGRRDDILDVLLRLQRDGGLDTVLTTQVVCAVLFDVFAAGSETTATTTIWVMSELVRNPAVMQRAQSEVRQVLQGKTVVAEADVHGRLPYLQMVIKETLRLHPPLPLILPRSCSESVNILGYDIPKGTTVFVNAWAIGRDDKSWPDAEEFRPERFEDGTVDFSGTDFRFLPGGGGRRMCPGLTFGFANIEMALASLLYHFNWKLPNGANPCELDMTEAYGITARRKTELLLQATPFVPINQ</sequence>
<comment type="caution">
    <text evidence="9">The sequence shown here is derived from an EMBL/GenBank/DDBJ whole genome shotgun (WGS) entry which is preliminary data.</text>
</comment>
<evidence type="ECO:0000256" key="4">
    <source>
        <dbReference type="ARBA" id="ARBA00022723"/>
    </source>
</evidence>
<keyword evidence="10" id="KW-1185">Reference proteome</keyword>
<dbReference type="InterPro" id="IPR036396">
    <property type="entry name" value="Cyt_P450_sf"/>
</dbReference>
<dbReference type="Gene3D" id="1.10.630.10">
    <property type="entry name" value="Cytochrome P450"/>
    <property type="match status" value="1"/>
</dbReference>
<dbReference type="AlphaFoldDB" id="A0ABC9GZD1"/>
<accession>A0ABC9GZD1</accession>
<dbReference type="SUPFAM" id="SSF48264">
    <property type="entry name" value="Cytochrome P450"/>
    <property type="match status" value="1"/>
</dbReference>
<dbReference type="InterPro" id="IPR002401">
    <property type="entry name" value="Cyt_P450_E_grp-I"/>
</dbReference>
<dbReference type="PANTHER" id="PTHR47955">
    <property type="entry name" value="CYTOCHROME P450 FAMILY 71 PROTEIN"/>
    <property type="match status" value="1"/>
</dbReference>
<evidence type="ECO:0000256" key="7">
    <source>
        <dbReference type="ARBA" id="ARBA00023033"/>
    </source>
</evidence>
<feature type="binding site" description="axial binding residue" evidence="8">
    <location>
        <position position="487"/>
    </location>
    <ligand>
        <name>heme</name>
        <dbReference type="ChEBI" id="CHEBI:30413"/>
    </ligand>
    <ligandPart>
        <name>Fe</name>
        <dbReference type="ChEBI" id="CHEBI:18248"/>
    </ligandPart>
</feature>
<evidence type="ECO:0000256" key="2">
    <source>
        <dbReference type="ARBA" id="ARBA00010617"/>
    </source>
</evidence>
<evidence type="ECO:0000256" key="3">
    <source>
        <dbReference type="ARBA" id="ARBA00022617"/>
    </source>
</evidence>
<dbReference type="Proteomes" id="UP001497457">
    <property type="component" value="Unassembled WGS sequence"/>
</dbReference>
<keyword evidence="3 8" id="KW-0349">Heme</keyword>
<dbReference type="InterPro" id="IPR001128">
    <property type="entry name" value="Cyt_P450"/>
</dbReference>
<dbReference type="FunFam" id="1.10.630.10:FF:000064">
    <property type="entry name" value="Cytochrome P450 monooxygenase"/>
    <property type="match status" value="1"/>
</dbReference>
<comment type="cofactor">
    <cofactor evidence="1 8">
        <name>heme</name>
        <dbReference type="ChEBI" id="CHEBI:30413"/>
    </cofactor>
</comment>
<keyword evidence="4 8" id="KW-0479">Metal-binding</keyword>
<evidence type="ECO:0000313" key="10">
    <source>
        <dbReference type="Proteomes" id="UP001497457"/>
    </source>
</evidence>
<dbReference type="EMBL" id="CAXIPR030001033">
    <property type="protein sequence ID" value="CAM0147755.1"/>
    <property type="molecule type" value="Genomic_DNA"/>
</dbReference>
<dbReference type="PANTHER" id="PTHR47955:SF19">
    <property type="entry name" value="CYTOCHROME P450 71A9-LIKE ISOFORM X1"/>
    <property type="match status" value="1"/>
</dbReference>
<dbReference type="GO" id="GO:0046872">
    <property type="term" value="F:metal ion binding"/>
    <property type="evidence" value="ECO:0007669"/>
    <property type="project" value="UniProtKB-KW"/>
</dbReference>
<evidence type="ECO:0000313" key="9">
    <source>
        <dbReference type="EMBL" id="CAM0147755.1"/>
    </source>
</evidence>
<protein>
    <submittedName>
        <fullName evidence="9">Uncharacterized protein</fullName>
    </submittedName>
</protein>
<keyword evidence="6 8" id="KW-0408">Iron</keyword>
<evidence type="ECO:0000256" key="5">
    <source>
        <dbReference type="ARBA" id="ARBA00023002"/>
    </source>
</evidence>
<dbReference type="Pfam" id="PF00067">
    <property type="entry name" value="p450"/>
    <property type="match status" value="1"/>
</dbReference>
<dbReference type="GO" id="GO:0004497">
    <property type="term" value="F:monooxygenase activity"/>
    <property type="evidence" value="ECO:0007669"/>
    <property type="project" value="UniProtKB-KW"/>
</dbReference>
<evidence type="ECO:0000256" key="8">
    <source>
        <dbReference type="PIRSR" id="PIRSR602401-1"/>
    </source>
</evidence>
<keyword evidence="5" id="KW-0560">Oxidoreductase</keyword>
<reference evidence="9 10" key="1">
    <citation type="submission" date="2024-10" db="EMBL/GenBank/DDBJ databases">
        <authorList>
            <person name="Ryan C."/>
        </authorList>
    </citation>
    <scope>NUCLEOTIDE SEQUENCE [LARGE SCALE GENOMIC DNA]</scope>
</reference>
<gene>
    <name evidence="9" type="ORF">URODEC1_LOCUS121147</name>
</gene>